<reference evidence="1" key="1">
    <citation type="journal article" date="2014" name="Front. Microbiol.">
        <title>High frequency of phylogenetically diverse reductive dehalogenase-homologous genes in deep subseafloor sedimentary metagenomes.</title>
        <authorList>
            <person name="Kawai M."/>
            <person name="Futagami T."/>
            <person name="Toyoda A."/>
            <person name="Takaki Y."/>
            <person name="Nishi S."/>
            <person name="Hori S."/>
            <person name="Arai W."/>
            <person name="Tsubouchi T."/>
            <person name="Morono Y."/>
            <person name="Uchiyama I."/>
            <person name="Ito T."/>
            <person name="Fujiyama A."/>
            <person name="Inagaki F."/>
            <person name="Takami H."/>
        </authorList>
    </citation>
    <scope>NUCLEOTIDE SEQUENCE</scope>
    <source>
        <strain evidence="1">Expedition CK06-06</strain>
    </source>
</reference>
<sequence>MRTPASGGKSFTSRIAMWSARHRKAVAIGWVLIVVLALGACSAIEANTDVDQEAPGETGEAADIFEDRFGEEEDVLQEIVTFSHPSLTVDDPEYEDTVTGLMAELRALRTEDTEVVGGTTVVSSTRIVSGTTSHYDIRAPREASPFVAQNETGGDVTFALVKLEGELDEAMDNIDPVLDAVAEEGEASDGFEILIGGDASLNKQMNEIVGEDFG</sequence>
<name>X0XJK6_9ZZZZ</name>
<comment type="caution">
    <text evidence="1">The sequence shown here is derived from an EMBL/GenBank/DDBJ whole genome shotgun (WGS) entry which is preliminary data.</text>
</comment>
<accession>X0XJK6</accession>
<evidence type="ECO:0000313" key="1">
    <source>
        <dbReference type="EMBL" id="GAG25161.1"/>
    </source>
</evidence>
<proteinExistence type="predicted"/>
<organism evidence="1">
    <name type="scientific">marine sediment metagenome</name>
    <dbReference type="NCBI Taxonomy" id="412755"/>
    <lineage>
        <taxon>unclassified sequences</taxon>
        <taxon>metagenomes</taxon>
        <taxon>ecological metagenomes</taxon>
    </lineage>
</organism>
<feature type="non-terminal residue" evidence="1">
    <location>
        <position position="214"/>
    </location>
</feature>
<gene>
    <name evidence="1" type="ORF">S01H1_55421</name>
</gene>
<dbReference type="AlphaFoldDB" id="X0XJK6"/>
<dbReference type="EMBL" id="BARS01036024">
    <property type="protein sequence ID" value="GAG25161.1"/>
    <property type="molecule type" value="Genomic_DNA"/>
</dbReference>
<protein>
    <submittedName>
        <fullName evidence="1">Uncharacterized protein</fullName>
    </submittedName>
</protein>